<accession>A0AAV0RS77</accession>
<evidence type="ECO:0000313" key="2">
    <source>
        <dbReference type="Proteomes" id="UP001154282"/>
    </source>
</evidence>
<dbReference type="Proteomes" id="UP001154282">
    <property type="component" value="Unassembled WGS sequence"/>
</dbReference>
<proteinExistence type="predicted"/>
<dbReference type="EMBL" id="CAMGYJ010000011">
    <property type="protein sequence ID" value="CAI0560285.1"/>
    <property type="molecule type" value="Genomic_DNA"/>
</dbReference>
<reference evidence="1" key="1">
    <citation type="submission" date="2022-08" db="EMBL/GenBank/DDBJ databases">
        <authorList>
            <person name="Gutierrez-Valencia J."/>
        </authorList>
    </citation>
    <scope>NUCLEOTIDE SEQUENCE</scope>
</reference>
<protein>
    <submittedName>
        <fullName evidence="1">Uncharacterized protein</fullName>
    </submittedName>
</protein>
<sequence length="60" mass="6982">MSLTGKWQNILSYRRCHREGCLHLLHIFNSFRLPELELPTPDQLQTSTSIPFKNLTTLKG</sequence>
<keyword evidence="2" id="KW-1185">Reference proteome</keyword>
<organism evidence="1 2">
    <name type="scientific">Linum tenue</name>
    <dbReference type="NCBI Taxonomy" id="586396"/>
    <lineage>
        <taxon>Eukaryota</taxon>
        <taxon>Viridiplantae</taxon>
        <taxon>Streptophyta</taxon>
        <taxon>Embryophyta</taxon>
        <taxon>Tracheophyta</taxon>
        <taxon>Spermatophyta</taxon>
        <taxon>Magnoliopsida</taxon>
        <taxon>eudicotyledons</taxon>
        <taxon>Gunneridae</taxon>
        <taxon>Pentapetalae</taxon>
        <taxon>rosids</taxon>
        <taxon>fabids</taxon>
        <taxon>Malpighiales</taxon>
        <taxon>Linaceae</taxon>
        <taxon>Linum</taxon>
    </lineage>
</organism>
<gene>
    <name evidence="1" type="ORF">LITE_LOCUS49625</name>
</gene>
<comment type="caution">
    <text evidence="1">The sequence shown here is derived from an EMBL/GenBank/DDBJ whole genome shotgun (WGS) entry which is preliminary data.</text>
</comment>
<dbReference type="AlphaFoldDB" id="A0AAV0RS77"/>
<evidence type="ECO:0000313" key="1">
    <source>
        <dbReference type="EMBL" id="CAI0560285.1"/>
    </source>
</evidence>
<name>A0AAV0RS77_9ROSI</name>